<sequence>MGDEGSGILKTFGKQQKILRERLGITQKQLADRIGYGVDMVSAVEQGRRIPRPEYIDQVDVALEAGGLLKAVKDEVSRARYPAFFEDFAALEREAVELHAYDSQVINGLLQTEEYARAVLAARRPPVHEDTIQQRVAARLDRQAIFDRKPAPMLSYVLEETLLRRPIGGKAVLRGQLEHLLRIARLPNVEIQVMPTDREDHAGLAGPLHLLETEDGRRIAYVEVQGTSQLIVDRKTVREIEVRYGIIRAQALTPRESLELIEKILGEL</sequence>
<feature type="domain" description="HTH cro/C1-type" evidence="1">
    <location>
        <begin position="17"/>
        <end position="69"/>
    </location>
</feature>
<dbReference type="SUPFAM" id="SSF47413">
    <property type="entry name" value="lambda repressor-like DNA-binding domains"/>
    <property type="match status" value="1"/>
</dbReference>
<keyword evidence="3" id="KW-1185">Reference proteome</keyword>
<reference evidence="2 3" key="1">
    <citation type="journal article" date="2019" name="Int. J. Syst. Evol. Microbiol.">
        <title>The Global Catalogue of Microorganisms (GCM) 10K type strain sequencing project: providing services to taxonomists for standard genome sequencing and annotation.</title>
        <authorList>
            <consortium name="The Broad Institute Genomics Platform"/>
            <consortium name="The Broad Institute Genome Sequencing Center for Infectious Disease"/>
            <person name="Wu L."/>
            <person name="Ma J."/>
        </authorList>
    </citation>
    <scope>NUCLEOTIDE SEQUENCE [LARGE SCALE GENOMIC DNA]</scope>
    <source>
        <strain evidence="2 3">JCM 15481</strain>
    </source>
</reference>
<dbReference type="RefSeq" id="WP_344291247.1">
    <property type="nucleotide sequence ID" value="NZ_BAAAPF010000131.1"/>
</dbReference>
<evidence type="ECO:0000313" key="3">
    <source>
        <dbReference type="Proteomes" id="UP001500443"/>
    </source>
</evidence>
<organism evidence="2 3">
    <name type="scientific">Streptomyces synnematoformans</name>
    <dbReference type="NCBI Taxonomy" id="415721"/>
    <lineage>
        <taxon>Bacteria</taxon>
        <taxon>Bacillati</taxon>
        <taxon>Actinomycetota</taxon>
        <taxon>Actinomycetes</taxon>
        <taxon>Kitasatosporales</taxon>
        <taxon>Streptomycetaceae</taxon>
        <taxon>Streptomyces</taxon>
    </lineage>
</organism>
<evidence type="ECO:0000313" key="2">
    <source>
        <dbReference type="EMBL" id="GAA2130531.1"/>
    </source>
</evidence>
<dbReference type="Gene3D" id="1.10.260.40">
    <property type="entry name" value="lambda repressor-like DNA-binding domains"/>
    <property type="match status" value="1"/>
</dbReference>
<dbReference type="InterPro" id="IPR010982">
    <property type="entry name" value="Lambda_DNA-bd_dom_sf"/>
</dbReference>
<name>A0ABN2YPV9_9ACTN</name>
<proteinExistence type="predicted"/>
<comment type="caution">
    <text evidence="2">The sequence shown here is derived from an EMBL/GenBank/DDBJ whole genome shotgun (WGS) entry which is preliminary data.</text>
</comment>
<accession>A0ABN2YPV9</accession>
<dbReference type="InterPro" id="IPR043917">
    <property type="entry name" value="DUF5753"/>
</dbReference>
<protein>
    <submittedName>
        <fullName evidence="2">Helix-turn-helix transcriptional regulator</fullName>
    </submittedName>
</protein>
<evidence type="ECO:0000259" key="1">
    <source>
        <dbReference type="PROSITE" id="PS50943"/>
    </source>
</evidence>
<dbReference type="SMART" id="SM00530">
    <property type="entry name" value="HTH_XRE"/>
    <property type="match status" value="1"/>
</dbReference>
<dbReference type="Pfam" id="PF19054">
    <property type="entry name" value="DUF5753"/>
    <property type="match status" value="1"/>
</dbReference>
<dbReference type="InterPro" id="IPR001387">
    <property type="entry name" value="Cro/C1-type_HTH"/>
</dbReference>
<dbReference type="EMBL" id="BAAAPF010000131">
    <property type="protein sequence ID" value="GAA2130531.1"/>
    <property type="molecule type" value="Genomic_DNA"/>
</dbReference>
<dbReference type="Proteomes" id="UP001500443">
    <property type="component" value="Unassembled WGS sequence"/>
</dbReference>
<gene>
    <name evidence="2" type="ORF">GCM10009802_38550</name>
</gene>
<dbReference type="Pfam" id="PF13560">
    <property type="entry name" value="HTH_31"/>
    <property type="match status" value="1"/>
</dbReference>
<dbReference type="PROSITE" id="PS50943">
    <property type="entry name" value="HTH_CROC1"/>
    <property type="match status" value="1"/>
</dbReference>
<dbReference type="CDD" id="cd00093">
    <property type="entry name" value="HTH_XRE"/>
    <property type="match status" value="1"/>
</dbReference>